<protein>
    <recommendedName>
        <fullName evidence="1">2EXR domain-containing protein</fullName>
    </recommendedName>
</protein>
<dbReference type="EMBL" id="KZ613938">
    <property type="protein sequence ID" value="PMD47789.1"/>
    <property type="molecule type" value="Genomic_DNA"/>
</dbReference>
<reference evidence="2 3" key="1">
    <citation type="submission" date="2016-04" db="EMBL/GenBank/DDBJ databases">
        <title>A degradative enzymes factory behind the ericoid mycorrhizal symbiosis.</title>
        <authorList>
            <consortium name="DOE Joint Genome Institute"/>
            <person name="Martino E."/>
            <person name="Morin E."/>
            <person name="Grelet G."/>
            <person name="Kuo A."/>
            <person name="Kohler A."/>
            <person name="Daghino S."/>
            <person name="Barry K."/>
            <person name="Choi C."/>
            <person name="Cichocki N."/>
            <person name="Clum A."/>
            <person name="Copeland A."/>
            <person name="Hainaut M."/>
            <person name="Haridas S."/>
            <person name="Labutti K."/>
            <person name="Lindquist E."/>
            <person name="Lipzen A."/>
            <person name="Khouja H.-R."/>
            <person name="Murat C."/>
            <person name="Ohm R."/>
            <person name="Olson A."/>
            <person name="Spatafora J."/>
            <person name="Veneault-Fourrey C."/>
            <person name="Henrissat B."/>
            <person name="Grigoriev I."/>
            <person name="Martin F."/>
            <person name="Perotto S."/>
        </authorList>
    </citation>
    <scope>NUCLEOTIDE SEQUENCE [LARGE SCALE GENOMIC DNA]</scope>
    <source>
        <strain evidence="2 3">F</strain>
    </source>
</reference>
<evidence type="ECO:0000313" key="3">
    <source>
        <dbReference type="Proteomes" id="UP000235786"/>
    </source>
</evidence>
<gene>
    <name evidence="2" type="ORF">L207DRAFT_163962</name>
</gene>
<dbReference type="AlphaFoldDB" id="A0A2J6SAK0"/>
<organism evidence="2 3">
    <name type="scientific">Hyaloscypha variabilis (strain UAMH 11265 / GT02V1 / F)</name>
    <name type="common">Meliniomyces variabilis</name>
    <dbReference type="NCBI Taxonomy" id="1149755"/>
    <lineage>
        <taxon>Eukaryota</taxon>
        <taxon>Fungi</taxon>
        <taxon>Dikarya</taxon>
        <taxon>Ascomycota</taxon>
        <taxon>Pezizomycotina</taxon>
        <taxon>Leotiomycetes</taxon>
        <taxon>Helotiales</taxon>
        <taxon>Hyaloscyphaceae</taxon>
        <taxon>Hyaloscypha</taxon>
        <taxon>Hyaloscypha variabilis</taxon>
    </lineage>
</organism>
<dbReference type="Proteomes" id="UP000235786">
    <property type="component" value="Unassembled WGS sequence"/>
</dbReference>
<dbReference type="Pfam" id="PF20150">
    <property type="entry name" value="2EXR"/>
    <property type="match status" value="1"/>
</dbReference>
<proteinExistence type="predicted"/>
<keyword evidence="3" id="KW-1185">Reference proteome</keyword>
<evidence type="ECO:0000259" key="1">
    <source>
        <dbReference type="Pfam" id="PF20150"/>
    </source>
</evidence>
<name>A0A2J6SAK0_HYAVF</name>
<dbReference type="PANTHER" id="PTHR35910">
    <property type="entry name" value="2EXR DOMAIN-CONTAINING PROTEIN"/>
    <property type="match status" value="1"/>
</dbReference>
<sequence>MVNHTRSSSTSTPTVFTLFPELPPELRFKILDFALSAPRVIFFTIQDNQLSTLTTPHPLLHTNDESRTRALRTHTRFSEPKLLVNTEMDHLFLADEDTLHLFLESNTNTKPPSKATLGIKLRRLAVSLSTFEPLLKEQEFSSLRQLFQTFPNLEEVVLVVGEKSDEVLKQGDAKFVMPRDENLPRKGALIGLCMEVLQPWRAFAHLVNVKMLEDVAGERVEAFVMKDAGKGEWKVPTFKIREVRFASGPKK</sequence>
<dbReference type="OrthoDB" id="3510536at2759"/>
<accession>A0A2J6SAK0</accession>
<dbReference type="PANTHER" id="PTHR35910:SF6">
    <property type="entry name" value="2EXR DOMAIN-CONTAINING PROTEIN"/>
    <property type="match status" value="1"/>
</dbReference>
<dbReference type="InterPro" id="IPR045518">
    <property type="entry name" value="2EXR"/>
</dbReference>
<evidence type="ECO:0000313" key="2">
    <source>
        <dbReference type="EMBL" id="PMD47789.1"/>
    </source>
</evidence>
<feature type="domain" description="2EXR" evidence="1">
    <location>
        <begin position="16"/>
        <end position="90"/>
    </location>
</feature>